<name>A0A1J1J214_9DIPT</name>
<dbReference type="AlphaFoldDB" id="A0A1J1J214"/>
<evidence type="ECO:0000313" key="2">
    <source>
        <dbReference type="Proteomes" id="UP000183832"/>
    </source>
</evidence>
<dbReference type="Proteomes" id="UP000183832">
    <property type="component" value="Unassembled WGS sequence"/>
</dbReference>
<organism evidence="1 2">
    <name type="scientific">Clunio marinus</name>
    <dbReference type="NCBI Taxonomy" id="568069"/>
    <lineage>
        <taxon>Eukaryota</taxon>
        <taxon>Metazoa</taxon>
        <taxon>Ecdysozoa</taxon>
        <taxon>Arthropoda</taxon>
        <taxon>Hexapoda</taxon>
        <taxon>Insecta</taxon>
        <taxon>Pterygota</taxon>
        <taxon>Neoptera</taxon>
        <taxon>Endopterygota</taxon>
        <taxon>Diptera</taxon>
        <taxon>Nematocera</taxon>
        <taxon>Chironomoidea</taxon>
        <taxon>Chironomidae</taxon>
        <taxon>Clunio</taxon>
    </lineage>
</organism>
<dbReference type="EMBL" id="CVRI01000063">
    <property type="protein sequence ID" value="CRL04897.1"/>
    <property type="molecule type" value="Genomic_DNA"/>
</dbReference>
<gene>
    <name evidence="1" type="ORF">CLUMA_CG017948</name>
</gene>
<evidence type="ECO:0000313" key="1">
    <source>
        <dbReference type="EMBL" id="CRL04897.1"/>
    </source>
</evidence>
<proteinExistence type="predicted"/>
<accession>A0A1J1J214</accession>
<sequence length="70" mass="8017">MWNNAEVALNSSGMITNIFLLSNNKQFEIEKEQSVTLFGVEIHRKHFSGAYKNALKNSKTCLKLEMENII</sequence>
<protein>
    <submittedName>
        <fullName evidence="1">CLUMA_CG017948, isoform A</fullName>
    </submittedName>
</protein>
<keyword evidence="2" id="KW-1185">Reference proteome</keyword>
<reference evidence="1 2" key="1">
    <citation type="submission" date="2015-04" db="EMBL/GenBank/DDBJ databases">
        <authorList>
            <person name="Syromyatnikov M.Y."/>
            <person name="Popov V.N."/>
        </authorList>
    </citation>
    <scope>NUCLEOTIDE SEQUENCE [LARGE SCALE GENOMIC DNA]</scope>
</reference>